<dbReference type="InParanoid" id="E4XEH5"/>
<gene>
    <name evidence="11" type="ORF">GSOID_T00008583001</name>
</gene>
<evidence type="ECO:0000256" key="1">
    <source>
        <dbReference type="ARBA" id="ARBA00010879"/>
    </source>
</evidence>
<dbReference type="GO" id="GO:0004190">
    <property type="term" value="F:aspartic-type endopeptidase activity"/>
    <property type="evidence" value="ECO:0007669"/>
    <property type="project" value="InterPro"/>
</dbReference>
<sequence length="808" mass="91566">MNDVEPKTLSEAAVLISSLVKQIKSLESKVSADAAQEGLLRPIIEELKIEKETLNETLGSFPNPISSDYQQRQSAGNSTDGNKEESWVATIFSRHMLNAAKLDASSDAAFIEFLGRCDIFHKAYIKSRPSREQFFISSVYSQFDLNVERSIGAQFLECSTWKSGRELLIKSFGAKSHYFLTVSEALDIEYDSERPVGHYTSLAAQKMEEAKNAITSSFFNHHKRQPTVDDVFDIWTATLLYTKIRVHDPDTFNAIYQNLSNVFDITELTRLTQSAKQNRVEASQVTAHFQKKGWVNKKGKKRNNKSDEKKEDKSKKMHTTTNNDSKNDDLEPFPIHFEHVIKKNKDQQVYFAQASIFVDSTRFDTKMEVDTGAQSSILSSSCVPDLLLKQLTKCPYTVTGFNTTVKPQQPLGILKCRLAFNDGPAFTAKIAVMPGDTFPNLLGRDILDNDMTDSFKIDNTARTLTLFFNEAFTQTENQTIKLQGVRTRNLKQFRANQNRKSKSASGDPAPKDDKAHLTNIKCAVKQIKAELNISLPDDAEPGEKIKIAELIWKFKDVFGHEGESLGKFPHPVPIPTDGTSRNIGQHPIPVAFYKPVTDEISRMLSEDVIFEVKDQGGFNSPVLPIVKKDGSIRLCINFKNSLNKCLSDKSDPYHLPSMEDTLTQIGSGNRYFSCCDLRSGYWQCEIKESDRYKTSFQWGGKSYAFKRLPFGYRCSGNIFSRIVNQILDSSPTREKMLSYIDDVICFEKSFSAYYTVLENFFKSLRKFNAKLKSDKCSFSQYNKLTFWAASSTAAVSNRTLHRFPRFVR</sequence>
<dbReference type="Gene3D" id="3.10.10.10">
    <property type="entry name" value="HIV Type 1 Reverse Transcriptase, subunit A, domain 1"/>
    <property type="match status" value="1"/>
</dbReference>
<dbReference type="Gene3D" id="3.30.70.270">
    <property type="match status" value="1"/>
</dbReference>
<dbReference type="InterPro" id="IPR043128">
    <property type="entry name" value="Rev_trsase/Diguanyl_cyclase"/>
</dbReference>
<keyword evidence="5" id="KW-0540">Nuclease</keyword>
<name>E4XEH5_OIKDI</name>
<dbReference type="InterPro" id="IPR050951">
    <property type="entry name" value="Retrovirus_Pol_polyprotein"/>
</dbReference>
<dbReference type="SUPFAM" id="SSF56672">
    <property type="entry name" value="DNA/RNA polymerases"/>
    <property type="match status" value="1"/>
</dbReference>
<proteinExistence type="inferred from homology"/>
<organism evidence="11">
    <name type="scientific">Oikopleura dioica</name>
    <name type="common">Tunicate</name>
    <dbReference type="NCBI Taxonomy" id="34765"/>
    <lineage>
        <taxon>Eukaryota</taxon>
        <taxon>Metazoa</taxon>
        <taxon>Chordata</taxon>
        <taxon>Tunicata</taxon>
        <taxon>Appendicularia</taxon>
        <taxon>Copelata</taxon>
        <taxon>Oikopleuridae</taxon>
        <taxon>Oikopleura</taxon>
    </lineage>
</organism>
<evidence type="ECO:0000259" key="9">
    <source>
        <dbReference type="PROSITE" id="PS50175"/>
    </source>
</evidence>
<dbReference type="InterPro" id="IPR043502">
    <property type="entry name" value="DNA/RNA_pol_sf"/>
</dbReference>
<dbReference type="SUPFAM" id="SSF50630">
    <property type="entry name" value="Acid proteases"/>
    <property type="match status" value="1"/>
</dbReference>
<evidence type="ECO:0000313" key="11">
    <source>
        <dbReference type="EMBL" id="CBY09578.1"/>
    </source>
</evidence>
<dbReference type="CDD" id="cd01647">
    <property type="entry name" value="RT_LTR"/>
    <property type="match status" value="1"/>
</dbReference>
<protein>
    <recommendedName>
        <fullName evidence="2">ribonuclease H</fullName>
        <ecNumber evidence="2">3.1.26.4</ecNumber>
    </recommendedName>
</protein>
<feature type="domain" description="Peptidase A2" evidence="9">
    <location>
        <begin position="365"/>
        <end position="446"/>
    </location>
</feature>
<keyword evidence="6" id="KW-0255">Endonuclease</keyword>
<keyword evidence="3" id="KW-0808">Transferase</keyword>
<evidence type="ECO:0000256" key="5">
    <source>
        <dbReference type="ARBA" id="ARBA00022722"/>
    </source>
</evidence>
<dbReference type="InterPro" id="IPR000477">
    <property type="entry name" value="RT_dom"/>
</dbReference>
<evidence type="ECO:0000256" key="8">
    <source>
        <dbReference type="SAM" id="MobiDB-lite"/>
    </source>
</evidence>
<feature type="compositionally biased region" description="Basic residues" evidence="8">
    <location>
        <begin position="292"/>
        <end position="303"/>
    </location>
</feature>
<evidence type="ECO:0000256" key="2">
    <source>
        <dbReference type="ARBA" id="ARBA00012180"/>
    </source>
</evidence>
<evidence type="ECO:0000256" key="6">
    <source>
        <dbReference type="ARBA" id="ARBA00022759"/>
    </source>
</evidence>
<dbReference type="AlphaFoldDB" id="E4XEH5"/>
<dbReference type="OrthoDB" id="420169at2759"/>
<evidence type="ECO:0000256" key="7">
    <source>
        <dbReference type="ARBA" id="ARBA00022801"/>
    </source>
</evidence>
<evidence type="ECO:0000313" key="12">
    <source>
        <dbReference type="Proteomes" id="UP000001307"/>
    </source>
</evidence>
<evidence type="ECO:0000259" key="10">
    <source>
        <dbReference type="PROSITE" id="PS50878"/>
    </source>
</evidence>
<reference evidence="11" key="1">
    <citation type="journal article" date="2010" name="Science">
        <title>Plasticity of animal genome architecture unmasked by rapid evolution of a pelagic tunicate.</title>
        <authorList>
            <person name="Denoeud F."/>
            <person name="Henriet S."/>
            <person name="Mungpakdee S."/>
            <person name="Aury J.M."/>
            <person name="Da Silva C."/>
            <person name="Brinkmann H."/>
            <person name="Mikhaleva J."/>
            <person name="Olsen L.C."/>
            <person name="Jubin C."/>
            <person name="Canestro C."/>
            <person name="Bouquet J.M."/>
            <person name="Danks G."/>
            <person name="Poulain J."/>
            <person name="Campsteijn C."/>
            <person name="Adamski M."/>
            <person name="Cross I."/>
            <person name="Yadetie F."/>
            <person name="Muffato M."/>
            <person name="Louis A."/>
            <person name="Butcher S."/>
            <person name="Tsagkogeorga G."/>
            <person name="Konrad A."/>
            <person name="Singh S."/>
            <person name="Jensen M.F."/>
            <person name="Cong E.H."/>
            <person name="Eikeseth-Otteraa H."/>
            <person name="Noel B."/>
            <person name="Anthouard V."/>
            <person name="Porcel B.M."/>
            <person name="Kachouri-Lafond R."/>
            <person name="Nishino A."/>
            <person name="Ugolini M."/>
            <person name="Chourrout P."/>
            <person name="Nishida H."/>
            <person name="Aasland R."/>
            <person name="Huzurbazar S."/>
            <person name="Westhof E."/>
            <person name="Delsuc F."/>
            <person name="Lehrach H."/>
            <person name="Reinhardt R."/>
            <person name="Weissenbach J."/>
            <person name="Roy S.W."/>
            <person name="Artiguenave F."/>
            <person name="Postlethwait J.H."/>
            <person name="Manak J.R."/>
            <person name="Thompson E.M."/>
            <person name="Jaillon O."/>
            <person name="Du Pasquier L."/>
            <person name="Boudinot P."/>
            <person name="Liberles D.A."/>
            <person name="Volff J.N."/>
            <person name="Philippe H."/>
            <person name="Lenhard B."/>
            <person name="Roest Crollius H."/>
            <person name="Wincker P."/>
            <person name="Chourrout D."/>
        </authorList>
    </citation>
    <scope>NUCLEOTIDE SEQUENCE [LARGE SCALE GENOMIC DNA]</scope>
</reference>
<dbReference type="PANTHER" id="PTHR37984:SF5">
    <property type="entry name" value="PROTEIN NYNRIN-LIKE"/>
    <property type="match status" value="1"/>
</dbReference>
<dbReference type="PROSITE" id="PS50878">
    <property type="entry name" value="RT_POL"/>
    <property type="match status" value="1"/>
</dbReference>
<comment type="similarity">
    <text evidence="1">Belongs to the beta type-B retroviral polymerase family. HERV class-II K(HML-2) pol subfamily.</text>
</comment>
<dbReference type="PROSITE" id="PS50175">
    <property type="entry name" value="ASP_PROT_RETROV"/>
    <property type="match status" value="1"/>
</dbReference>
<keyword evidence="7" id="KW-0378">Hydrolase</keyword>
<dbReference type="Gene3D" id="2.40.70.10">
    <property type="entry name" value="Acid Proteases"/>
    <property type="match status" value="1"/>
</dbReference>
<dbReference type="EC" id="3.1.26.4" evidence="2"/>
<evidence type="ECO:0000256" key="3">
    <source>
        <dbReference type="ARBA" id="ARBA00022679"/>
    </source>
</evidence>
<dbReference type="GO" id="GO:0016779">
    <property type="term" value="F:nucleotidyltransferase activity"/>
    <property type="evidence" value="ECO:0007669"/>
    <property type="project" value="UniProtKB-KW"/>
</dbReference>
<feature type="compositionally biased region" description="Basic and acidic residues" evidence="8">
    <location>
        <begin position="304"/>
        <end position="314"/>
    </location>
</feature>
<dbReference type="GO" id="GO:0004523">
    <property type="term" value="F:RNA-DNA hybrid ribonuclease activity"/>
    <property type="evidence" value="ECO:0007669"/>
    <property type="project" value="UniProtKB-EC"/>
</dbReference>
<dbReference type="CDD" id="cd00303">
    <property type="entry name" value="retropepsin_like"/>
    <property type="match status" value="1"/>
</dbReference>
<keyword evidence="12" id="KW-1185">Reference proteome</keyword>
<dbReference type="InterPro" id="IPR001995">
    <property type="entry name" value="Peptidase_A2_cat"/>
</dbReference>
<keyword evidence="4" id="KW-0548">Nucleotidyltransferase</keyword>
<accession>E4XEH5</accession>
<evidence type="ECO:0000256" key="4">
    <source>
        <dbReference type="ARBA" id="ARBA00022695"/>
    </source>
</evidence>
<feature type="region of interest" description="Disordered" evidence="8">
    <location>
        <begin position="61"/>
        <end position="82"/>
    </location>
</feature>
<dbReference type="EMBL" id="FN653041">
    <property type="protein sequence ID" value="CBY09578.1"/>
    <property type="molecule type" value="Genomic_DNA"/>
</dbReference>
<feature type="domain" description="Reverse transcriptase" evidence="10">
    <location>
        <begin position="606"/>
        <end position="792"/>
    </location>
</feature>
<feature type="region of interest" description="Disordered" evidence="8">
    <location>
        <begin position="292"/>
        <end position="330"/>
    </location>
</feature>
<dbReference type="GO" id="GO:0006508">
    <property type="term" value="P:proteolysis"/>
    <property type="evidence" value="ECO:0007669"/>
    <property type="project" value="InterPro"/>
</dbReference>
<dbReference type="Pfam" id="PF00078">
    <property type="entry name" value="RVT_1"/>
    <property type="match status" value="1"/>
</dbReference>
<dbReference type="PANTHER" id="PTHR37984">
    <property type="entry name" value="PROTEIN CBG26694"/>
    <property type="match status" value="1"/>
</dbReference>
<dbReference type="InterPro" id="IPR021109">
    <property type="entry name" value="Peptidase_aspartic_dom_sf"/>
</dbReference>
<feature type="region of interest" description="Disordered" evidence="8">
    <location>
        <begin position="493"/>
        <end position="514"/>
    </location>
</feature>
<dbReference type="Proteomes" id="UP000001307">
    <property type="component" value="Unassembled WGS sequence"/>
</dbReference>
<feature type="compositionally biased region" description="Polar residues" evidence="8">
    <location>
        <begin position="63"/>
        <end position="80"/>
    </location>
</feature>